<sequence>MEYPWVIEHKGRGDRYAVTSTNPVETLKFPTTRTASTDRLAHFRHPVAERRKHFVPETAIAYAAG</sequence>
<proteinExistence type="predicted"/>
<dbReference type="EMBL" id="PDUD01000052">
    <property type="protein sequence ID" value="PHN01607.1"/>
    <property type="molecule type" value="Genomic_DNA"/>
</dbReference>
<dbReference type="Proteomes" id="UP000223913">
    <property type="component" value="Unassembled WGS sequence"/>
</dbReference>
<protein>
    <submittedName>
        <fullName evidence="1">Uncharacterized protein</fullName>
    </submittedName>
</protein>
<evidence type="ECO:0000313" key="1">
    <source>
        <dbReference type="EMBL" id="PHN01607.1"/>
    </source>
</evidence>
<organism evidence="1 2">
    <name type="scientific">Flavilitoribacter nigricans (strain ATCC 23147 / DSM 23189 / NBRC 102662 / NCIMB 1420 / SS-2)</name>
    <name type="common">Lewinella nigricans</name>
    <dbReference type="NCBI Taxonomy" id="1122177"/>
    <lineage>
        <taxon>Bacteria</taxon>
        <taxon>Pseudomonadati</taxon>
        <taxon>Bacteroidota</taxon>
        <taxon>Saprospiria</taxon>
        <taxon>Saprospirales</taxon>
        <taxon>Lewinellaceae</taxon>
        <taxon>Flavilitoribacter</taxon>
    </lineage>
</organism>
<reference evidence="1 2" key="1">
    <citation type="submission" date="2017-10" db="EMBL/GenBank/DDBJ databases">
        <title>The draft genome sequence of Lewinella nigricans NBRC 102662.</title>
        <authorList>
            <person name="Wang K."/>
        </authorList>
    </citation>
    <scope>NUCLEOTIDE SEQUENCE [LARGE SCALE GENOMIC DNA]</scope>
    <source>
        <strain evidence="1 2">NBRC 102662</strain>
    </source>
</reference>
<dbReference type="AlphaFoldDB" id="A0A2D0MZG2"/>
<accession>A0A2D0MZG2</accession>
<name>A0A2D0MZG2_FLAN2</name>
<keyword evidence="2" id="KW-1185">Reference proteome</keyword>
<evidence type="ECO:0000313" key="2">
    <source>
        <dbReference type="Proteomes" id="UP000223913"/>
    </source>
</evidence>
<gene>
    <name evidence="1" type="ORF">CRP01_36520</name>
</gene>
<comment type="caution">
    <text evidence="1">The sequence shown here is derived from an EMBL/GenBank/DDBJ whole genome shotgun (WGS) entry which is preliminary data.</text>
</comment>